<dbReference type="InterPro" id="IPR018824">
    <property type="entry name" value="Conidiation-specific_6"/>
</dbReference>
<feature type="region of interest" description="Disordered" evidence="1">
    <location>
        <begin position="1"/>
        <end position="113"/>
    </location>
</feature>
<dbReference type="AlphaFoldDB" id="A0AAD9FSG6"/>
<organism evidence="2 3">
    <name type="scientific">Papiliotrema laurentii</name>
    <name type="common">Cryptococcus laurentii</name>
    <dbReference type="NCBI Taxonomy" id="5418"/>
    <lineage>
        <taxon>Eukaryota</taxon>
        <taxon>Fungi</taxon>
        <taxon>Dikarya</taxon>
        <taxon>Basidiomycota</taxon>
        <taxon>Agaricomycotina</taxon>
        <taxon>Tremellomycetes</taxon>
        <taxon>Tremellales</taxon>
        <taxon>Rhynchogastremaceae</taxon>
        <taxon>Papiliotrema</taxon>
    </lineage>
</organism>
<dbReference type="Proteomes" id="UP001182556">
    <property type="component" value="Unassembled WGS sequence"/>
</dbReference>
<evidence type="ECO:0000313" key="3">
    <source>
        <dbReference type="Proteomes" id="UP001182556"/>
    </source>
</evidence>
<sequence length="125" mass="13461">MTDQNENRTLGGYKATLHNPNTSEGAKHHAAELLQAHGETLSQQDAAHLKHAGPEGHSHHGVQHHVSHHADGWKDAPVADKGEGGEHDHRVLGGFKATLSNPNSSEEAKEHAAEVLVEHGERIDL</sequence>
<reference evidence="2" key="1">
    <citation type="submission" date="2023-02" db="EMBL/GenBank/DDBJ databases">
        <title>Identification and recombinant expression of a fungal hydrolase from Papiliotrema laurentii that hydrolyzes apple cutin and clears colloidal polyester polyurethane.</title>
        <authorList>
            <consortium name="DOE Joint Genome Institute"/>
            <person name="Roman V.A."/>
            <person name="Bojanowski C."/>
            <person name="Crable B.R."/>
            <person name="Wagner D.N."/>
            <person name="Hung C.S."/>
            <person name="Nadeau L.J."/>
            <person name="Schratz L."/>
            <person name="Haridas S."/>
            <person name="Pangilinan J."/>
            <person name="Lipzen A."/>
            <person name="Na H."/>
            <person name="Yan M."/>
            <person name="Ng V."/>
            <person name="Grigoriev I.V."/>
            <person name="Spatafora J.W."/>
            <person name="Barlow D."/>
            <person name="Biffinger J."/>
            <person name="Kelley-Loughnane N."/>
            <person name="Varaljay V.A."/>
            <person name="Crookes-Goodson W.J."/>
        </authorList>
    </citation>
    <scope>NUCLEOTIDE SEQUENCE</scope>
    <source>
        <strain evidence="2">5307AH</strain>
    </source>
</reference>
<name>A0AAD9FSG6_PAPLA</name>
<evidence type="ECO:0000313" key="2">
    <source>
        <dbReference type="EMBL" id="KAK1925353.1"/>
    </source>
</evidence>
<dbReference type="PANTHER" id="PTHR36576:SF1">
    <property type="entry name" value="UPF0654 PROTEIN C11D3.01C-RELATED"/>
    <property type="match status" value="1"/>
</dbReference>
<dbReference type="Pfam" id="PF10346">
    <property type="entry name" value="Con-6"/>
    <property type="match status" value="2"/>
</dbReference>
<protein>
    <recommendedName>
        <fullName evidence="4">Conidiation-specific protein 6</fullName>
    </recommendedName>
</protein>
<dbReference type="InterPro" id="IPR052670">
    <property type="entry name" value="UPF0654_domain"/>
</dbReference>
<dbReference type="PANTHER" id="PTHR36576">
    <property type="entry name" value="UPF0654 PROTEIN C11D3.01C-RELATED"/>
    <property type="match status" value="1"/>
</dbReference>
<proteinExistence type="predicted"/>
<comment type="caution">
    <text evidence="2">The sequence shown here is derived from an EMBL/GenBank/DDBJ whole genome shotgun (WGS) entry which is preliminary data.</text>
</comment>
<accession>A0AAD9FSG6</accession>
<gene>
    <name evidence="2" type="ORF">DB88DRAFT_483668</name>
</gene>
<evidence type="ECO:0008006" key="4">
    <source>
        <dbReference type="Google" id="ProtNLM"/>
    </source>
</evidence>
<evidence type="ECO:0000256" key="1">
    <source>
        <dbReference type="SAM" id="MobiDB-lite"/>
    </source>
</evidence>
<keyword evidence="3" id="KW-1185">Reference proteome</keyword>
<dbReference type="GO" id="GO:0005737">
    <property type="term" value="C:cytoplasm"/>
    <property type="evidence" value="ECO:0007669"/>
    <property type="project" value="TreeGrafter"/>
</dbReference>
<dbReference type="EMBL" id="JAODAN010000003">
    <property type="protein sequence ID" value="KAK1925353.1"/>
    <property type="molecule type" value="Genomic_DNA"/>
</dbReference>
<feature type="compositionally biased region" description="Basic and acidic residues" evidence="1">
    <location>
        <begin position="68"/>
        <end position="91"/>
    </location>
</feature>